<keyword evidence="2" id="KW-0812">Transmembrane</keyword>
<dbReference type="GO" id="GO:0015627">
    <property type="term" value="C:type II protein secretion system complex"/>
    <property type="evidence" value="ECO:0007669"/>
    <property type="project" value="InterPro"/>
</dbReference>
<evidence type="ECO:0000313" key="3">
    <source>
        <dbReference type="EMBL" id="KKM99372.1"/>
    </source>
</evidence>
<evidence type="ECO:0008006" key="4">
    <source>
        <dbReference type="Google" id="ProtNLM"/>
    </source>
</evidence>
<name>A0A0F9Q1V1_9ZZZZ</name>
<dbReference type="InterPro" id="IPR000983">
    <property type="entry name" value="Bac_GSPG_pilin"/>
</dbReference>
<dbReference type="Gene3D" id="3.30.700.10">
    <property type="entry name" value="Glycoprotein, Type 4 Pilin"/>
    <property type="match status" value="1"/>
</dbReference>
<dbReference type="InterPro" id="IPR045584">
    <property type="entry name" value="Pilin-like"/>
</dbReference>
<gene>
    <name evidence="3" type="ORF">LCGC14_1148500</name>
</gene>
<protein>
    <recommendedName>
        <fullName evidence="4">Prepilin-type N-terminal cleavage/methylation domain-containing protein</fullName>
    </recommendedName>
</protein>
<proteinExistence type="predicted"/>
<feature type="transmembrane region" description="Helical" evidence="2">
    <location>
        <begin position="57"/>
        <end position="79"/>
    </location>
</feature>
<keyword evidence="2" id="KW-1133">Transmembrane helix</keyword>
<accession>A0A0F9Q1V1</accession>
<dbReference type="GO" id="GO:0015628">
    <property type="term" value="P:protein secretion by the type II secretion system"/>
    <property type="evidence" value="ECO:0007669"/>
    <property type="project" value="InterPro"/>
</dbReference>
<dbReference type="EMBL" id="LAZR01005503">
    <property type="protein sequence ID" value="KKM99372.1"/>
    <property type="molecule type" value="Genomic_DNA"/>
</dbReference>
<dbReference type="AlphaFoldDB" id="A0A0F9Q1V1"/>
<evidence type="ECO:0000256" key="2">
    <source>
        <dbReference type="SAM" id="Phobius"/>
    </source>
</evidence>
<keyword evidence="1" id="KW-0488">Methylation</keyword>
<dbReference type="PANTHER" id="PTHR30093:SF2">
    <property type="entry name" value="TYPE II SECRETION SYSTEM PROTEIN H"/>
    <property type="match status" value="1"/>
</dbReference>
<keyword evidence="2" id="KW-0472">Membrane</keyword>
<comment type="caution">
    <text evidence="3">The sequence shown here is derived from an EMBL/GenBank/DDBJ whole genome shotgun (WGS) entry which is preliminary data.</text>
</comment>
<dbReference type="NCBIfam" id="TIGR02532">
    <property type="entry name" value="IV_pilin_GFxxxE"/>
    <property type="match status" value="1"/>
</dbReference>
<reference evidence="3" key="1">
    <citation type="journal article" date="2015" name="Nature">
        <title>Complex archaea that bridge the gap between prokaryotes and eukaryotes.</title>
        <authorList>
            <person name="Spang A."/>
            <person name="Saw J.H."/>
            <person name="Jorgensen S.L."/>
            <person name="Zaremba-Niedzwiedzka K."/>
            <person name="Martijn J."/>
            <person name="Lind A.E."/>
            <person name="van Eijk R."/>
            <person name="Schleper C."/>
            <person name="Guy L."/>
            <person name="Ettema T.J."/>
        </authorList>
    </citation>
    <scope>NUCLEOTIDE SEQUENCE</scope>
</reference>
<dbReference type="SUPFAM" id="SSF54523">
    <property type="entry name" value="Pili subunits"/>
    <property type="match status" value="1"/>
</dbReference>
<dbReference type="InterPro" id="IPR012902">
    <property type="entry name" value="N_methyl_site"/>
</dbReference>
<evidence type="ECO:0000256" key="1">
    <source>
        <dbReference type="ARBA" id="ARBA00022481"/>
    </source>
</evidence>
<dbReference type="PANTHER" id="PTHR30093">
    <property type="entry name" value="GENERAL SECRETION PATHWAY PROTEIN G"/>
    <property type="match status" value="1"/>
</dbReference>
<sequence>MELAQGILRSNTAGWWVLAYGCLRRSGPRKRMNAGRDEPQSHPIGQTSRLGLRGFSLIELLVVVAIIGLLVAVLVPVLARARLLAKRVACQANLSAVGKAAAMYQSDFADYVPICWANISSARSNPWKSWRASLLPYAPGVAVFNCSAAKDTGEIGEVFHTDAEIMGHDMDDTINAGSYGVMYQDSLPSYTTPNYSGIVARGHPMWSSAFSTVPGVAWRNPAESVYVADAYLAKGPVTYPSQSYKGYGTSAIVPPSAKGYFDRGVTRRFADRHCGTNCLFVGGNVRAYVTKDLDDMVAGESDCVWSTD</sequence>
<dbReference type="PRINTS" id="PR00813">
    <property type="entry name" value="BCTERIALGSPG"/>
</dbReference>
<organism evidence="3">
    <name type="scientific">marine sediment metagenome</name>
    <dbReference type="NCBI Taxonomy" id="412755"/>
    <lineage>
        <taxon>unclassified sequences</taxon>
        <taxon>metagenomes</taxon>
        <taxon>ecological metagenomes</taxon>
    </lineage>
</organism>
<dbReference type="PROSITE" id="PS00409">
    <property type="entry name" value="PROKAR_NTER_METHYL"/>
    <property type="match status" value="1"/>
</dbReference>
<dbReference type="Pfam" id="PF07963">
    <property type="entry name" value="N_methyl"/>
    <property type="match status" value="1"/>
</dbReference>